<feature type="domain" description="Heme-copper oxidase subunit III family profile" evidence="8">
    <location>
        <begin position="1"/>
        <end position="177"/>
    </location>
</feature>
<feature type="transmembrane region" description="Helical" evidence="7">
    <location>
        <begin position="75"/>
        <end position="93"/>
    </location>
</feature>
<evidence type="ECO:0000313" key="10">
    <source>
        <dbReference type="Proteomes" id="UP000253769"/>
    </source>
</evidence>
<comment type="subcellular location">
    <subcellularLocation>
        <location evidence="6">Cell membrane</location>
        <topology evidence="6">Multi-pass membrane protein</topology>
    </subcellularLocation>
    <subcellularLocation>
        <location evidence="1">Membrane</location>
        <topology evidence="1">Multi-pass membrane protein</topology>
    </subcellularLocation>
</comment>
<feature type="transmembrane region" description="Helical" evidence="7">
    <location>
        <begin position="5"/>
        <end position="24"/>
    </location>
</feature>
<dbReference type="PANTHER" id="PTHR11403:SF6">
    <property type="entry name" value="NITRIC OXIDE REDUCTASE SUBUNIT E"/>
    <property type="match status" value="1"/>
</dbReference>
<evidence type="ECO:0000259" key="8">
    <source>
        <dbReference type="PROSITE" id="PS50253"/>
    </source>
</evidence>
<sequence length="177" mass="20494">MAVWVLIWAELTEFALFFIVFVIVRSHEQELFSNGPTLLNTTAGVLNTILLLTSSYFVARAMAAIRVNKVKTSIRWMYGTIGCGLGYCAVKAWEYHWNHEQGLDSRTDLFYTIYYYLTFNHLLHVLVGMVAIGWACLRAHWGHFTAESHEGYEGAACYWHMIDLVWIIIFPLLYVMR</sequence>
<comment type="caution">
    <text evidence="9">The sequence shown here is derived from an EMBL/GenBank/DDBJ whole genome shotgun (WGS) entry which is preliminary data.</text>
</comment>
<gene>
    <name evidence="9" type="ORF">DV711_07730</name>
</gene>
<evidence type="ECO:0000313" key="9">
    <source>
        <dbReference type="EMBL" id="RDE23027.1"/>
    </source>
</evidence>
<dbReference type="OrthoDB" id="9810850at2"/>
<dbReference type="InterPro" id="IPR013833">
    <property type="entry name" value="Cyt_c_oxidase_su3_a-hlx"/>
</dbReference>
<dbReference type="PANTHER" id="PTHR11403">
    <property type="entry name" value="CYTOCHROME C OXIDASE SUBUNIT III"/>
    <property type="match status" value="1"/>
</dbReference>
<accession>A0A369WMX0</accession>
<dbReference type="AlphaFoldDB" id="A0A369WMX0"/>
<evidence type="ECO:0000256" key="6">
    <source>
        <dbReference type="RuleBase" id="RU003376"/>
    </source>
</evidence>
<dbReference type="InterPro" id="IPR000298">
    <property type="entry name" value="Cyt_c_oxidase-like_su3"/>
</dbReference>
<evidence type="ECO:0000256" key="7">
    <source>
        <dbReference type="SAM" id="Phobius"/>
    </source>
</evidence>
<comment type="similarity">
    <text evidence="2 6">Belongs to the cytochrome c oxidase subunit 3 family.</text>
</comment>
<dbReference type="GO" id="GO:0004129">
    <property type="term" value="F:cytochrome-c oxidase activity"/>
    <property type="evidence" value="ECO:0007669"/>
    <property type="project" value="InterPro"/>
</dbReference>
<dbReference type="CDD" id="cd02862">
    <property type="entry name" value="NorE_like"/>
    <property type="match status" value="1"/>
</dbReference>
<evidence type="ECO:0000256" key="2">
    <source>
        <dbReference type="ARBA" id="ARBA00010581"/>
    </source>
</evidence>
<keyword evidence="5 7" id="KW-0472">Membrane</keyword>
<dbReference type="InterPro" id="IPR035973">
    <property type="entry name" value="Cyt_c_oxidase_su3-like_sf"/>
</dbReference>
<keyword evidence="3 6" id="KW-0812">Transmembrane</keyword>
<keyword evidence="4 7" id="KW-1133">Transmembrane helix</keyword>
<dbReference type="GO" id="GO:0019646">
    <property type="term" value="P:aerobic electron transport chain"/>
    <property type="evidence" value="ECO:0007669"/>
    <property type="project" value="InterPro"/>
</dbReference>
<dbReference type="SUPFAM" id="SSF81452">
    <property type="entry name" value="Cytochrome c oxidase subunit III-like"/>
    <property type="match status" value="1"/>
</dbReference>
<reference evidence="9 10" key="1">
    <citation type="submission" date="2018-07" db="EMBL/GenBank/DDBJ databases">
        <title>Motiliproteus coralliicola sp. nov., a bacterium isolated from Coral.</title>
        <authorList>
            <person name="Wang G."/>
        </authorList>
    </citation>
    <scope>NUCLEOTIDE SEQUENCE [LARGE SCALE GENOMIC DNA]</scope>
    <source>
        <strain evidence="9 10">C34</strain>
    </source>
</reference>
<proteinExistence type="inferred from homology"/>
<dbReference type="EMBL" id="QQOH01000002">
    <property type="protein sequence ID" value="RDE23027.1"/>
    <property type="molecule type" value="Genomic_DNA"/>
</dbReference>
<dbReference type="GO" id="GO:0005886">
    <property type="term" value="C:plasma membrane"/>
    <property type="evidence" value="ECO:0007669"/>
    <property type="project" value="UniProtKB-SubCell"/>
</dbReference>
<feature type="transmembrane region" description="Helical" evidence="7">
    <location>
        <begin position="157"/>
        <end position="176"/>
    </location>
</feature>
<evidence type="ECO:0000256" key="1">
    <source>
        <dbReference type="ARBA" id="ARBA00004141"/>
    </source>
</evidence>
<feature type="transmembrane region" description="Helical" evidence="7">
    <location>
        <begin position="113"/>
        <end position="137"/>
    </location>
</feature>
<dbReference type="Proteomes" id="UP000253769">
    <property type="component" value="Unassembled WGS sequence"/>
</dbReference>
<keyword evidence="10" id="KW-1185">Reference proteome</keyword>
<protein>
    <submittedName>
        <fullName evidence="9">Cytochrome c oxidase subunit 3 family protein</fullName>
    </submittedName>
</protein>
<dbReference type="Gene3D" id="1.20.120.80">
    <property type="entry name" value="Cytochrome c oxidase, subunit III, four-helix bundle"/>
    <property type="match status" value="1"/>
</dbReference>
<dbReference type="InterPro" id="IPR024791">
    <property type="entry name" value="Cyt_c/ubiquinol_Oxase_su3"/>
</dbReference>
<feature type="transmembrane region" description="Helical" evidence="7">
    <location>
        <begin position="44"/>
        <end position="63"/>
    </location>
</feature>
<evidence type="ECO:0000256" key="3">
    <source>
        <dbReference type="ARBA" id="ARBA00022692"/>
    </source>
</evidence>
<evidence type="ECO:0000256" key="4">
    <source>
        <dbReference type="ARBA" id="ARBA00022989"/>
    </source>
</evidence>
<organism evidence="9 10">
    <name type="scientific">Motiliproteus coralliicola</name>
    <dbReference type="NCBI Taxonomy" id="2283196"/>
    <lineage>
        <taxon>Bacteria</taxon>
        <taxon>Pseudomonadati</taxon>
        <taxon>Pseudomonadota</taxon>
        <taxon>Gammaproteobacteria</taxon>
        <taxon>Oceanospirillales</taxon>
        <taxon>Oceanospirillaceae</taxon>
        <taxon>Motiliproteus</taxon>
    </lineage>
</organism>
<dbReference type="Pfam" id="PF00510">
    <property type="entry name" value="COX3"/>
    <property type="match status" value="1"/>
</dbReference>
<evidence type="ECO:0000256" key="5">
    <source>
        <dbReference type="ARBA" id="ARBA00023136"/>
    </source>
</evidence>
<dbReference type="PROSITE" id="PS50253">
    <property type="entry name" value="COX3"/>
    <property type="match status" value="1"/>
</dbReference>
<name>A0A369WMX0_9GAMM</name>